<dbReference type="Pfam" id="PF25917">
    <property type="entry name" value="BSH_RND"/>
    <property type="match status" value="1"/>
</dbReference>
<dbReference type="EMBL" id="CP051180">
    <property type="protein sequence ID" value="QIZ76419.1"/>
    <property type="molecule type" value="Genomic_DNA"/>
</dbReference>
<dbReference type="Pfam" id="PF25876">
    <property type="entry name" value="HH_MFP_RND"/>
    <property type="match status" value="1"/>
</dbReference>
<evidence type="ECO:0000259" key="6">
    <source>
        <dbReference type="Pfam" id="PF25944"/>
    </source>
</evidence>
<dbReference type="Gene3D" id="1.10.287.470">
    <property type="entry name" value="Helix hairpin bin"/>
    <property type="match status" value="1"/>
</dbReference>
<evidence type="ECO:0000259" key="4">
    <source>
        <dbReference type="Pfam" id="PF25876"/>
    </source>
</evidence>
<comment type="similarity">
    <text evidence="2">Belongs to the membrane fusion protein (MFP) (TC 8.A.1) family.</text>
</comment>
<evidence type="ECO:0000256" key="2">
    <source>
        <dbReference type="ARBA" id="ARBA00009477"/>
    </source>
</evidence>
<dbReference type="GO" id="GO:0046677">
    <property type="term" value="P:response to antibiotic"/>
    <property type="evidence" value="ECO:0007669"/>
    <property type="project" value="TreeGrafter"/>
</dbReference>
<dbReference type="InterPro" id="IPR058627">
    <property type="entry name" value="MdtA-like_C"/>
</dbReference>
<feature type="domain" description="Multidrug resistance protein MdtA-like C-terminal permuted SH3" evidence="7">
    <location>
        <begin position="296"/>
        <end position="355"/>
    </location>
</feature>
<dbReference type="GO" id="GO:0030313">
    <property type="term" value="C:cell envelope"/>
    <property type="evidence" value="ECO:0007669"/>
    <property type="project" value="UniProtKB-SubCell"/>
</dbReference>
<dbReference type="GO" id="GO:0005886">
    <property type="term" value="C:plasma membrane"/>
    <property type="evidence" value="ECO:0007669"/>
    <property type="project" value="TreeGrafter"/>
</dbReference>
<dbReference type="GO" id="GO:0022857">
    <property type="term" value="F:transmembrane transporter activity"/>
    <property type="evidence" value="ECO:0007669"/>
    <property type="project" value="InterPro"/>
</dbReference>
<gene>
    <name evidence="8" type="ORF">HER31_05815</name>
</gene>
<dbReference type="NCBIfam" id="TIGR01730">
    <property type="entry name" value="RND_mfp"/>
    <property type="match status" value="1"/>
</dbReference>
<comment type="subcellular location">
    <subcellularLocation>
        <location evidence="1">Cell inner membrane</location>
        <topology evidence="1">Lipid-anchor</topology>
    </subcellularLocation>
</comment>
<dbReference type="InterPro" id="IPR058626">
    <property type="entry name" value="MdtA-like_b-barrel"/>
</dbReference>
<organism evidence="8 9">
    <name type="scientific">Ferrimonas lipolytica</name>
    <dbReference type="NCBI Taxonomy" id="2724191"/>
    <lineage>
        <taxon>Bacteria</taxon>
        <taxon>Pseudomonadati</taxon>
        <taxon>Pseudomonadota</taxon>
        <taxon>Gammaproteobacteria</taxon>
        <taxon>Alteromonadales</taxon>
        <taxon>Ferrimonadaceae</taxon>
        <taxon>Ferrimonas</taxon>
    </lineage>
</organism>
<keyword evidence="3" id="KW-0732">Signal</keyword>
<dbReference type="SUPFAM" id="SSF111369">
    <property type="entry name" value="HlyD-like secretion proteins"/>
    <property type="match status" value="1"/>
</dbReference>
<dbReference type="PANTHER" id="PTHR30158">
    <property type="entry name" value="ACRA/E-RELATED COMPONENT OF DRUG EFFLUX TRANSPORTER"/>
    <property type="match status" value="1"/>
</dbReference>
<dbReference type="AlphaFoldDB" id="A0A6H1UCQ2"/>
<evidence type="ECO:0000259" key="5">
    <source>
        <dbReference type="Pfam" id="PF25917"/>
    </source>
</evidence>
<proteinExistence type="inferred from homology"/>
<dbReference type="Gene3D" id="2.40.420.20">
    <property type="match status" value="1"/>
</dbReference>
<feature type="domain" description="Multidrug resistance protein MdtA-like barrel-sandwich hybrid" evidence="5">
    <location>
        <begin position="59"/>
        <end position="191"/>
    </location>
</feature>
<feature type="domain" description="Multidrug resistance protein MdtA-like alpha-helical hairpin" evidence="4">
    <location>
        <begin position="104"/>
        <end position="169"/>
    </location>
</feature>
<dbReference type="InterPro" id="IPR058625">
    <property type="entry name" value="MdtA-like_BSH"/>
</dbReference>
<feature type="domain" description="Multidrug resistance protein MdtA-like beta-barrel" evidence="6">
    <location>
        <begin position="205"/>
        <end position="290"/>
    </location>
</feature>
<name>A0A6H1UCQ2_9GAMM</name>
<evidence type="ECO:0000313" key="9">
    <source>
        <dbReference type="Proteomes" id="UP000501602"/>
    </source>
</evidence>
<dbReference type="InterPro" id="IPR006143">
    <property type="entry name" value="RND_pump_MFP"/>
</dbReference>
<dbReference type="Proteomes" id="UP000501602">
    <property type="component" value="Chromosome"/>
</dbReference>
<sequence>MHIRNSIRAVTALPFFVIAGYVTPALAADTPVAAVTVATATMREVTPSTGFSGRVEAVNTVSLKARVAGYLEGIHYIEGAEVEAGQLLFSIEKGQYQAQVDAIKGSITSLDGTTKLAAVEKKRFAKLLKTNVASQDDFDKANAALIEATGSMQSQQANLQKAELDLSYTDISAPVAGRISRSAYDPGDYLNPLSGDLATIVSQDPIYVTFPVTQLELLQIRKESSAIDSSKVAVKVEMADGTEYDQTGVINYIDVTSNPSTDTTLVRAEFPNPQGLLVDQQLVNVKVESTNAELKLMVPQRSIQLDQVGSYVMMVDGSNIVQQQRITTGTVIGTNVVILKGLNEGDKVIIAGIQKVRPGVTVNPTTVTAD</sequence>
<dbReference type="KEGG" id="fes:HER31_05815"/>
<protein>
    <submittedName>
        <fullName evidence="8">Efflux RND transporter periplasmic adaptor subunit</fullName>
    </submittedName>
</protein>
<feature type="signal peptide" evidence="3">
    <location>
        <begin position="1"/>
        <end position="27"/>
    </location>
</feature>
<keyword evidence="9" id="KW-1185">Reference proteome</keyword>
<evidence type="ECO:0000259" key="7">
    <source>
        <dbReference type="Pfam" id="PF25967"/>
    </source>
</evidence>
<feature type="chain" id="PRO_5026242727" evidence="3">
    <location>
        <begin position="28"/>
        <end position="370"/>
    </location>
</feature>
<dbReference type="Gene3D" id="2.40.30.170">
    <property type="match status" value="1"/>
</dbReference>
<dbReference type="Gene3D" id="2.40.50.100">
    <property type="match status" value="1"/>
</dbReference>
<dbReference type="PANTHER" id="PTHR30158:SF3">
    <property type="entry name" value="MULTIDRUG EFFLUX PUMP SUBUNIT ACRA-RELATED"/>
    <property type="match status" value="1"/>
</dbReference>
<dbReference type="RefSeq" id="WP_168659681.1">
    <property type="nucleotide sequence ID" value="NZ_CP051180.1"/>
</dbReference>
<evidence type="ECO:0000256" key="1">
    <source>
        <dbReference type="ARBA" id="ARBA00004519"/>
    </source>
</evidence>
<reference evidence="8 9" key="1">
    <citation type="submission" date="2020-04" db="EMBL/GenBank/DDBJ databases">
        <title>Ferrimonas sp. S7 isolated from sea water.</title>
        <authorList>
            <person name="Bae S.S."/>
            <person name="Baek K."/>
        </authorList>
    </citation>
    <scope>NUCLEOTIDE SEQUENCE [LARGE SCALE GENOMIC DNA]</scope>
    <source>
        <strain evidence="8 9">S7</strain>
    </source>
</reference>
<dbReference type="Pfam" id="PF25967">
    <property type="entry name" value="RND-MFP_C"/>
    <property type="match status" value="1"/>
</dbReference>
<accession>A0A6H1UCQ2</accession>
<evidence type="ECO:0000256" key="3">
    <source>
        <dbReference type="SAM" id="SignalP"/>
    </source>
</evidence>
<evidence type="ECO:0000313" key="8">
    <source>
        <dbReference type="EMBL" id="QIZ76419.1"/>
    </source>
</evidence>
<dbReference type="InterPro" id="IPR058624">
    <property type="entry name" value="MdtA-like_HH"/>
</dbReference>
<dbReference type="Pfam" id="PF25944">
    <property type="entry name" value="Beta-barrel_RND"/>
    <property type="match status" value="1"/>
</dbReference>